<dbReference type="SUPFAM" id="SSF48452">
    <property type="entry name" value="TPR-like"/>
    <property type="match status" value="1"/>
</dbReference>
<accession>A0A1H0KHN5</accession>
<organism evidence="1 2">
    <name type="scientific">Halobacillus aidingensis</name>
    <dbReference type="NCBI Taxonomy" id="240303"/>
    <lineage>
        <taxon>Bacteria</taxon>
        <taxon>Bacillati</taxon>
        <taxon>Bacillota</taxon>
        <taxon>Bacilli</taxon>
        <taxon>Bacillales</taxon>
        <taxon>Bacillaceae</taxon>
        <taxon>Halobacillus</taxon>
    </lineage>
</organism>
<dbReference type="STRING" id="240303.SAMN05421677_10625"/>
<dbReference type="CDD" id="cd00043">
    <property type="entry name" value="CYCLIN_SF"/>
    <property type="match status" value="1"/>
</dbReference>
<gene>
    <name evidence="1" type="ORF">SAMN05421677_10625</name>
</gene>
<evidence type="ECO:0000313" key="1">
    <source>
        <dbReference type="EMBL" id="SDO55437.1"/>
    </source>
</evidence>
<dbReference type="Proteomes" id="UP000198860">
    <property type="component" value="Unassembled WGS sequence"/>
</dbReference>
<name>A0A1H0KHN5_HALAD</name>
<evidence type="ECO:0000313" key="2">
    <source>
        <dbReference type="Proteomes" id="UP000198860"/>
    </source>
</evidence>
<keyword evidence="2" id="KW-1185">Reference proteome</keyword>
<dbReference type="InterPro" id="IPR011990">
    <property type="entry name" value="TPR-like_helical_dom_sf"/>
</dbReference>
<sequence length="380" mass="44311">MNHAQQTVLTLFQQKQLDYDNHMEEMTHLWNDYCQRTSPDIKEPACFAAGLEYLASKTFLGPKLSQKACAEKYGVSIHKVSQAYRQLSDTVNDLISSYWRATVDGRFNPSLSHSKKLDDLINHILAVSTYPGNFSMELSQDQHFMLAELFSNFYGTSFFEKVELCWELFEIHPYHPDLYIIVAELAQHNHVKKRILTKAMINGENAIEPFIMTDLMGELWMEIDARPYLRAKAAYAEQLVNEYDFDGAILHYRELMRLNEEDNQGIWYKLLPLYLEHGYRTEARALLDDLQEADTFILFYEAIYAYLEEGMTGKTKTLLQKADHHNPHVKDLVLYPKKRPDELSDYYGVRDKTEAAVVVSDTLWAWNQHKELTQALRDLQ</sequence>
<proteinExistence type="predicted"/>
<dbReference type="AlphaFoldDB" id="A0A1H0KHN5"/>
<dbReference type="RefSeq" id="WP_089651915.1">
    <property type="nucleotide sequence ID" value="NZ_FNIZ01000006.1"/>
</dbReference>
<protein>
    <submittedName>
        <fullName evidence="1">Uncharacterized protein</fullName>
    </submittedName>
</protein>
<dbReference type="EMBL" id="FNIZ01000006">
    <property type="protein sequence ID" value="SDO55437.1"/>
    <property type="molecule type" value="Genomic_DNA"/>
</dbReference>
<dbReference type="OrthoDB" id="6399948at2"/>
<reference evidence="2" key="1">
    <citation type="submission" date="2016-10" db="EMBL/GenBank/DDBJ databases">
        <authorList>
            <person name="Varghese N."/>
            <person name="Submissions S."/>
        </authorList>
    </citation>
    <scope>NUCLEOTIDE SEQUENCE [LARGE SCALE GENOMIC DNA]</scope>
    <source>
        <strain evidence="2">CGMCC 1.3703</strain>
    </source>
</reference>